<dbReference type="InterPro" id="IPR002525">
    <property type="entry name" value="Transp_IS110-like_N"/>
</dbReference>
<proteinExistence type="predicted"/>
<dbReference type="EMBL" id="AUZY01000038">
    <property type="protein sequence ID" value="EQD79748.1"/>
    <property type="molecule type" value="Genomic_DNA"/>
</dbReference>
<comment type="caution">
    <text evidence="2">The sequence shown here is derived from an EMBL/GenBank/DDBJ whole genome shotgun (WGS) entry which is preliminary data.</text>
</comment>
<dbReference type="PANTHER" id="PTHR33055">
    <property type="entry name" value="TRANSPOSASE FOR INSERTION SEQUENCE ELEMENT IS1111A"/>
    <property type="match status" value="1"/>
</dbReference>
<reference evidence="2" key="2">
    <citation type="journal article" date="2014" name="ISME J.">
        <title>Microbial stratification in low pH oxic and suboxic macroscopic growths along an acid mine drainage.</title>
        <authorList>
            <person name="Mendez-Garcia C."/>
            <person name="Mesa V."/>
            <person name="Sprenger R.R."/>
            <person name="Richter M."/>
            <person name="Diez M.S."/>
            <person name="Solano J."/>
            <person name="Bargiela R."/>
            <person name="Golyshina O.V."/>
            <person name="Manteca A."/>
            <person name="Ramos J.L."/>
            <person name="Gallego J.R."/>
            <person name="Llorente I."/>
            <person name="Martins Dos Santos V.A."/>
            <person name="Jensen O.N."/>
            <person name="Pelaez A.I."/>
            <person name="Sanchez J."/>
            <person name="Ferrer M."/>
        </authorList>
    </citation>
    <scope>NUCLEOTIDE SEQUENCE</scope>
</reference>
<dbReference type="GO" id="GO:0006313">
    <property type="term" value="P:DNA transposition"/>
    <property type="evidence" value="ECO:0007669"/>
    <property type="project" value="InterPro"/>
</dbReference>
<feature type="domain" description="Transposase IS110-like N-terminal" evidence="1">
    <location>
        <begin position="6"/>
        <end position="145"/>
    </location>
</feature>
<reference evidence="2" key="1">
    <citation type="submission" date="2013-08" db="EMBL/GenBank/DDBJ databases">
        <authorList>
            <person name="Mendez C."/>
            <person name="Richter M."/>
            <person name="Ferrer M."/>
            <person name="Sanchez J."/>
        </authorList>
    </citation>
    <scope>NUCLEOTIDE SEQUENCE</scope>
</reference>
<dbReference type="GO" id="GO:0004803">
    <property type="term" value="F:transposase activity"/>
    <property type="evidence" value="ECO:0007669"/>
    <property type="project" value="InterPro"/>
</dbReference>
<sequence length="215" mass="24286">MKITRVGFDIAKEVFQVHGVDEHGKVGVRKRLSRAKVLEFFAQLPACLVGIEACGGSHYWGRELTKLGHTVKLIAAQFVVPYRKRDKNDANDAEAICEAVGRPNMRFVALKSSEQQSVLMVHRARTLVMANRTAQVNQIRGLLAEFGLVVPKGVARLRRELPRILEDAENALTDLAREVFSGLLEQFHEFDARIAAYDRRSARWPKRVSPARRLM</sequence>
<gene>
    <name evidence="2" type="ORF">B1B_00047</name>
</gene>
<dbReference type="PANTHER" id="PTHR33055:SF3">
    <property type="entry name" value="PUTATIVE TRANSPOSASE FOR IS117-RELATED"/>
    <property type="match status" value="1"/>
</dbReference>
<evidence type="ECO:0000259" key="1">
    <source>
        <dbReference type="Pfam" id="PF01548"/>
    </source>
</evidence>
<protein>
    <submittedName>
        <fullName evidence="2">Transposase IS116/IS110/IS902 family protein</fullName>
    </submittedName>
</protein>
<feature type="non-terminal residue" evidence="2">
    <location>
        <position position="215"/>
    </location>
</feature>
<dbReference type="AlphaFoldDB" id="T1CE02"/>
<dbReference type="NCBIfam" id="NF033542">
    <property type="entry name" value="transpos_IS110"/>
    <property type="match status" value="1"/>
</dbReference>
<organism evidence="2">
    <name type="scientific">mine drainage metagenome</name>
    <dbReference type="NCBI Taxonomy" id="410659"/>
    <lineage>
        <taxon>unclassified sequences</taxon>
        <taxon>metagenomes</taxon>
        <taxon>ecological metagenomes</taxon>
    </lineage>
</organism>
<evidence type="ECO:0000313" key="2">
    <source>
        <dbReference type="EMBL" id="EQD79748.1"/>
    </source>
</evidence>
<dbReference type="InterPro" id="IPR047650">
    <property type="entry name" value="Transpos_IS110"/>
</dbReference>
<accession>T1CE02</accession>
<dbReference type="GO" id="GO:0003677">
    <property type="term" value="F:DNA binding"/>
    <property type="evidence" value="ECO:0007669"/>
    <property type="project" value="InterPro"/>
</dbReference>
<dbReference type="Pfam" id="PF01548">
    <property type="entry name" value="DEDD_Tnp_IS110"/>
    <property type="match status" value="1"/>
</dbReference>
<name>T1CE02_9ZZZZ</name>